<evidence type="ECO:0000256" key="6">
    <source>
        <dbReference type="ARBA" id="ARBA00023136"/>
    </source>
</evidence>
<proteinExistence type="predicted"/>
<dbReference type="PROSITE" id="PS50088">
    <property type="entry name" value="ANK_REPEAT"/>
    <property type="match status" value="2"/>
</dbReference>
<accession>A0A251PXE0</accession>
<evidence type="ECO:0000256" key="3">
    <source>
        <dbReference type="ARBA" id="ARBA00022737"/>
    </source>
</evidence>
<reference evidence="11 12" key="1">
    <citation type="journal article" date="2013" name="Nat. Genet.">
        <title>The high-quality draft genome of peach (Prunus persica) identifies unique patterns of genetic diversity, domestication and genome evolution.</title>
        <authorList>
            <consortium name="International Peach Genome Initiative"/>
            <person name="Verde I."/>
            <person name="Abbott A.G."/>
            <person name="Scalabrin S."/>
            <person name="Jung S."/>
            <person name="Shu S."/>
            <person name="Marroni F."/>
            <person name="Zhebentyayeva T."/>
            <person name="Dettori M.T."/>
            <person name="Grimwood J."/>
            <person name="Cattonaro F."/>
            <person name="Zuccolo A."/>
            <person name="Rossini L."/>
            <person name="Jenkins J."/>
            <person name="Vendramin E."/>
            <person name="Meisel L.A."/>
            <person name="Decroocq V."/>
            <person name="Sosinski B."/>
            <person name="Prochnik S."/>
            <person name="Mitros T."/>
            <person name="Policriti A."/>
            <person name="Cipriani G."/>
            <person name="Dondini L."/>
            <person name="Ficklin S."/>
            <person name="Goodstein D.M."/>
            <person name="Xuan P."/>
            <person name="Del Fabbro C."/>
            <person name="Aramini V."/>
            <person name="Copetti D."/>
            <person name="Gonzalez S."/>
            <person name="Horner D.S."/>
            <person name="Falchi R."/>
            <person name="Lucas S."/>
            <person name="Mica E."/>
            <person name="Maldonado J."/>
            <person name="Lazzari B."/>
            <person name="Bielenberg D."/>
            <person name="Pirona R."/>
            <person name="Miculan M."/>
            <person name="Barakat A."/>
            <person name="Testolin R."/>
            <person name="Stella A."/>
            <person name="Tartarini S."/>
            <person name="Tonutti P."/>
            <person name="Arus P."/>
            <person name="Orellana A."/>
            <person name="Wells C."/>
            <person name="Main D."/>
            <person name="Vizzotto G."/>
            <person name="Silva H."/>
            <person name="Salamini F."/>
            <person name="Schmutz J."/>
            <person name="Morgante M."/>
            <person name="Rokhsar D.S."/>
        </authorList>
    </citation>
    <scope>NUCLEOTIDE SEQUENCE [LARGE SCALE GENOMIC DNA]</scope>
    <source>
        <strain evidence="12">cv. Nemared</strain>
    </source>
</reference>
<evidence type="ECO:0000256" key="9">
    <source>
        <dbReference type="SAM" id="Phobius"/>
    </source>
</evidence>
<feature type="transmembrane region" description="Helical" evidence="9">
    <location>
        <begin position="496"/>
        <end position="520"/>
    </location>
</feature>
<evidence type="ECO:0000256" key="8">
    <source>
        <dbReference type="SAM" id="MobiDB-lite"/>
    </source>
</evidence>
<evidence type="ECO:0000256" key="2">
    <source>
        <dbReference type="ARBA" id="ARBA00022692"/>
    </source>
</evidence>
<feature type="transmembrane region" description="Helical" evidence="9">
    <location>
        <begin position="566"/>
        <end position="597"/>
    </location>
</feature>
<dbReference type="InterPro" id="IPR026961">
    <property type="entry name" value="PGG_dom"/>
</dbReference>
<evidence type="ECO:0000313" key="12">
    <source>
        <dbReference type="Proteomes" id="UP000006882"/>
    </source>
</evidence>
<dbReference type="GO" id="GO:0005886">
    <property type="term" value="C:plasma membrane"/>
    <property type="evidence" value="ECO:0000318"/>
    <property type="project" value="GO_Central"/>
</dbReference>
<evidence type="ECO:0000256" key="1">
    <source>
        <dbReference type="ARBA" id="ARBA00004141"/>
    </source>
</evidence>
<dbReference type="InterPro" id="IPR002110">
    <property type="entry name" value="Ankyrin_rpt"/>
</dbReference>
<dbReference type="Pfam" id="PF13962">
    <property type="entry name" value="PGG"/>
    <property type="match status" value="1"/>
</dbReference>
<keyword evidence="2 9" id="KW-0812">Transmembrane</keyword>
<feature type="region of interest" description="Disordered" evidence="8">
    <location>
        <begin position="417"/>
        <end position="443"/>
    </location>
</feature>
<gene>
    <name evidence="11" type="ORF">PRUPE_3G061900</name>
</gene>
<organism evidence="11 12">
    <name type="scientific">Prunus persica</name>
    <name type="common">Peach</name>
    <name type="synonym">Amygdalus persica</name>
    <dbReference type="NCBI Taxonomy" id="3760"/>
    <lineage>
        <taxon>Eukaryota</taxon>
        <taxon>Viridiplantae</taxon>
        <taxon>Streptophyta</taxon>
        <taxon>Embryophyta</taxon>
        <taxon>Tracheophyta</taxon>
        <taxon>Spermatophyta</taxon>
        <taxon>Magnoliopsida</taxon>
        <taxon>eudicotyledons</taxon>
        <taxon>Gunneridae</taxon>
        <taxon>Pentapetalae</taxon>
        <taxon>rosids</taxon>
        <taxon>fabids</taxon>
        <taxon>Rosales</taxon>
        <taxon>Rosaceae</taxon>
        <taxon>Amygdaloideae</taxon>
        <taxon>Amygdaleae</taxon>
        <taxon>Prunus</taxon>
    </lineage>
</organism>
<dbReference type="InterPro" id="IPR036770">
    <property type="entry name" value="Ankyrin_rpt-contain_sf"/>
</dbReference>
<feature type="repeat" description="ANK" evidence="7">
    <location>
        <begin position="205"/>
        <end position="223"/>
    </location>
</feature>
<dbReference type="EMBL" id="CM007653">
    <property type="protein sequence ID" value="ONI15790.1"/>
    <property type="molecule type" value="Genomic_DNA"/>
</dbReference>
<feature type="repeat" description="ANK" evidence="7">
    <location>
        <begin position="171"/>
        <end position="203"/>
    </location>
</feature>
<dbReference type="PANTHER" id="PTHR24186:SF38">
    <property type="entry name" value="ANKYRIN REPEAT FAMILY PROTEIN"/>
    <property type="match status" value="1"/>
</dbReference>
<dbReference type="AlphaFoldDB" id="A0A251PXE0"/>
<evidence type="ECO:0000256" key="5">
    <source>
        <dbReference type="ARBA" id="ARBA00023043"/>
    </source>
</evidence>
<dbReference type="SMART" id="SM00248">
    <property type="entry name" value="ANK"/>
    <property type="match status" value="8"/>
</dbReference>
<dbReference type="Pfam" id="PF12796">
    <property type="entry name" value="Ank_2"/>
    <property type="match status" value="2"/>
</dbReference>
<dbReference type="STRING" id="3760.A0A251PXE0"/>
<dbReference type="Proteomes" id="UP000006882">
    <property type="component" value="Chromosome G3"/>
</dbReference>
<dbReference type="PANTHER" id="PTHR24186">
    <property type="entry name" value="PROTEIN PHOSPHATASE 1 REGULATORY SUBUNIT"/>
    <property type="match status" value="1"/>
</dbReference>
<protein>
    <recommendedName>
        <fullName evidence="10">PGG domain-containing protein</fullName>
    </recommendedName>
</protein>
<feature type="compositionally biased region" description="Polar residues" evidence="8">
    <location>
        <begin position="420"/>
        <end position="432"/>
    </location>
</feature>
<keyword evidence="12" id="KW-1185">Reference proteome</keyword>
<evidence type="ECO:0000259" key="10">
    <source>
        <dbReference type="Pfam" id="PF13962"/>
    </source>
</evidence>
<evidence type="ECO:0000313" key="11">
    <source>
        <dbReference type="EMBL" id="ONI15790.1"/>
    </source>
</evidence>
<dbReference type="Pfam" id="PF00023">
    <property type="entry name" value="Ank"/>
    <property type="match status" value="1"/>
</dbReference>
<feature type="domain" description="PGG" evidence="10">
    <location>
        <begin position="449"/>
        <end position="559"/>
    </location>
</feature>
<keyword evidence="5 7" id="KW-0040">ANK repeat</keyword>
<dbReference type="PROSITE" id="PS50297">
    <property type="entry name" value="ANK_REP_REGION"/>
    <property type="match status" value="2"/>
</dbReference>
<keyword evidence="3" id="KW-0677">Repeat</keyword>
<sequence>MDPRLLESISSNNIPAFISLVHENKGLIEERTADSLNTVLHLASKFGNIDMVSEITKLCPEMVTAENKHLETPVHDACRLGNASILKLLLEANPRAACRLNSEKKSASFVACSLGHFDAVNVLLNQPGIASLEEVGLDQTCIHVAASSGHADIVREMLNMCSDYAQKTDEKGNSPLHYSCNEGHREITWILLHRDVNLALQYNNNGYTPLHLAAINGNISVLEDFALKAPAAFHYLTKEEETIFHLTVRYGKFEALLFLMHVANSSNLVQCQDRYGNTTLHLAVSRGRYEKHFMSCSIQIAEYLINKARVEINSRNCKGFTAFDILNQAKNCADTRNLQTIFQRAGGERSINVTTCSPETLSSRQSYIFESDMSIMDENGNFPSLPEISYIPQENQNKSRMPSLQNQVQERFDKEAYKIESSSPTNSHQGKSSSKRHREDHKQHKIYKEAIQNARNTITLVAILIATVAFTAGISPPGGVYQDGAMKGKALAGRTTAFKVFAISNDVALFTSLSIVVVLVSIIPYRRKPQMRLLVIAHKVMWVAVAFMATAYVAATWVVMPRNHGTAFVLVTLLAVSGGTLGTIFIGLGVMLVDHWLRKLNWRKFKRGIWGRAADELESQNSDVESSFHQGYHSY</sequence>
<dbReference type="eggNOG" id="KOG0504">
    <property type="taxonomic scope" value="Eukaryota"/>
</dbReference>
<evidence type="ECO:0000256" key="7">
    <source>
        <dbReference type="PROSITE-ProRule" id="PRU00023"/>
    </source>
</evidence>
<dbReference type="SUPFAM" id="SSF48403">
    <property type="entry name" value="Ankyrin repeat"/>
    <property type="match status" value="2"/>
</dbReference>
<comment type="subcellular location">
    <subcellularLocation>
        <location evidence="1">Membrane</location>
        <topology evidence="1">Multi-pass membrane protein</topology>
    </subcellularLocation>
</comment>
<keyword evidence="4 9" id="KW-1133">Transmembrane helix</keyword>
<evidence type="ECO:0000256" key="4">
    <source>
        <dbReference type="ARBA" id="ARBA00022989"/>
    </source>
</evidence>
<feature type="transmembrane region" description="Helical" evidence="9">
    <location>
        <begin position="540"/>
        <end position="560"/>
    </location>
</feature>
<keyword evidence="6 9" id="KW-0472">Membrane</keyword>
<name>A0A251PXE0_PRUPE</name>
<feature type="transmembrane region" description="Helical" evidence="9">
    <location>
        <begin position="457"/>
        <end position="476"/>
    </location>
</feature>
<dbReference type="Gramene" id="ONI15790">
    <property type="protein sequence ID" value="ONI15790"/>
    <property type="gene ID" value="PRUPE_3G061900"/>
</dbReference>
<dbReference type="Gene3D" id="1.25.40.20">
    <property type="entry name" value="Ankyrin repeat-containing domain"/>
    <property type="match status" value="2"/>
</dbReference>